<feature type="region of interest" description="Disordered" evidence="6">
    <location>
        <begin position="239"/>
        <end position="290"/>
    </location>
</feature>
<keyword evidence="4" id="KW-0804">Transcription</keyword>
<dbReference type="Proteomes" id="UP000750334">
    <property type="component" value="Unassembled WGS sequence"/>
</dbReference>
<dbReference type="EMBL" id="PUHR01000210">
    <property type="protein sequence ID" value="KAG0658521.1"/>
    <property type="molecule type" value="Genomic_DNA"/>
</dbReference>
<dbReference type="AlphaFoldDB" id="A0A9P6W000"/>
<dbReference type="SUPFAM" id="SSF111430">
    <property type="entry name" value="YAP1 redox domain"/>
    <property type="match status" value="1"/>
</dbReference>
<dbReference type="PROSITE" id="PS00036">
    <property type="entry name" value="BZIP_BASIC"/>
    <property type="match status" value="1"/>
</dbReference>
<dbReference type="OrthoDB" id="5380163at2759"/>
<evidence type="ECO:0000313" key="9">
    <source>
        <dbReference type="Proteomes" id="UP000750334"/>
    </source>
</evidence>
<keyword evidence="8" id="KW-0238">DNA-binding</keyword>
<reference evidence="8 9" key="1">
    <citation type="submission" date="2020-11" db="EMBL/GenBank/DDBJ databases">
        <title>Kefir isolates.</title>
        <authorList>
            <person name="Marcisauskas S."/>
            <person name="Kim Y."/>
            <person name="Blasche S."/>
        </authorList>
    </citation>
    <scope>NUCLEOTIDE SEQUENCE [LARGE SCALE GENOMIC DNA]</scope>
    <source>
        <strain evidence="8 9">OG2</strain>
    </source>
</reference>
<dbReference type="InterPro" id="IPR050936">
    <property type="entry name" value="AP-1-like"/>
</dbReference>
<dbReference type="InterPro" id="IPR013910">
    <property type="entry name" value="TF_PAP1"/>
</dbReference>
<evidence type="ECO:0000259" key="7">
    <source>
        <dbReference type="PROSITE" id="PS50217"/>
    </source>
</evidence>
<comment type="subcellular location">
    <subcellularLocation>
        <location evidence="2">Cytoplasm</location>
    </subcellularLocation>
    <subcellularLocation>
        <location evidence="1">Nucleus</location>
    </subcellularLocation>
</comment>
<feature type="compositionally biased region" description="Polar residues" evidence="6">
    <location>
        <begin position="1"/>
        <end position="16"/>
    </location>
</feature>
<feature type="compositionally biased region" description="Polar residues" evidence="6">
    <location>
        <begin position="239"/>
        <end position="261"/>
    </location>
</feature>
<feature type="domain" description="BZIP" evidence="7">
    <location>
        <begin position="39"/>
        <end position="102"/>
    </location>
</feature>
<dbReference type="Gene3D" id="1.20.5.170">
    <property type="match status" value="1"/>
</dbReference>
<feature type="region of interest" description="Disordered" evidence="6">
    <location>
        <begin position="1"/>
        <end position="61"/>
    </location>
</feature>
<dbReference type="GO" id="GO:0033554">
    <property type="term" value="P:cellular response to stress"/>
    <property type="evidence" value="ECO:0007669"/>
    <property type="project" value="UniProtKB-ARBA"/>
</dbReference>
<dbReference type="PANTHER" id="PTHR40621">
    <property type="entry name" value="TRANSCRIPTION FACTOR KAPC-RELATED"/>
    <property type="match status" value="1"/>
</dbReference>
<dbReference type="SUPFAM" id="SSF57959">
    <property type="entry name" value="Leucine zipper domain"/>
    <property type="match status" value="1"/>
</dbReference>
<accession>A0A9P6W000</accession>
<dbReference type="PROSITE" id="PS50217">
    <property type="entry name" value="BZIP"/>
    <property type="match status" value="1"/>
</dbReference>
<keyword evidence="3" id="KW-0805">Transcription regulation</keyword>
<dbReference type="Gene3D" id="1.10.238.100">
    <property type="entry name" value="YAP1 redox domain. Chain B"/>
    <property type="match status" value="1"/>
</dbReference>
<evidence type="ECO:0000256" key="2">
    <source>
        <dbReference type="ARBA" id="ARBA00004496"/>
    </source>
</evidence>
<dbReference type="GO" id="GO:0005737">
    <property type="term" value="C:cytoplasm"/>
    <property type="evidence" value="ECO:0007669"/>
    <property type="project" value="UniProtKB-SubCell"/>
</dbReference>
<evidence type="ECO:0000256" key="5">
    <source>
        <dbReference type="ARBA" id="ARBA00023242"/>
    </source>
</evidence>
<evidence type="ECO:0000313" key="8">
    <source>
        <dbReference type="EMBL" id="KAG0658521.1"/>
    </source>
</evidence>
<comment type="caution">
    <text evidence="8">The sequence shown here is derived from an EMBL/GenBank/DDBJ whole genome shotgun (WGS) entry which is preliminary data.</text>
</comment>
<dbReference type="InterPro" id="IPR023167">
    <property type="entry name" value="Yap1_redox_dom_sf"/>
</dbReference>
<dbReference type="Pfam" id="PF08601">
    <property type="entry name" value="PAP1"/>
    <property type="match status" value="1"/>
</dbReference>
<sequence length="620" mass="67879">MSVDTTNKMSATTNADGTGASIQKPKRKVGRPGRKKIDTEAKNRRTAQNRAAQRAFRERKEQKLKSLENKISTLEEINEQSEYETVLLKNHLADLIHEITKFRPKSQKDLQIMDLLNRNNIIKEQLKLKNLKEDETIANLDNPKGITTGTTPVTKNESEIPMVKNEVKYTPDNSNSPMSINSNGNNSNDLDDGITQQSLFAAAAAADIAAAMGNNNYGNISYDAPATMAPATNNSPSYMTNNGMIQKNCGNDGSLSVPISSTSNNDTMINKNNNTGSGSNSTSGSSSSSSSNMDIIDDLFNAAYSFDHSNQFGSNDNNNDISLSASTISHSDINSEYNMTNQFPSITNDTNMFSMYNNNNNTNNTDRIGSFGRTIPQFALNNLTNTWNNKNNNFNNTVPDPIPSTGSSEIDADDLGAIQYAFDVKPTIQNKTPIAKDINNSNIADMNGGTPYMSFLNNSLAFPDMDDNVTYRDPKQVIASSCSNPTPNCACNHDNTDKIAVSDKPIKCELLTRHIISDESIQSILKDKNFIATGTSTTASACAADCDGKRCNKVALPYHNCGSTMKCADIWKHITTLPKYSDVDIDNLCDELMTKINYSEDGITIKPRDFQTALKKQVMA</sequence>
<dbReference type="GO" id="GO:0000976">
    <property type="term" value="F:transcription cis-regulatory region binding"/>
    <property type="evidence" value="ECO:0007669"/>
    <property type="project" value="InterPro"/>
</dbReference>
<evidence type="ECO:0000256" key="4">
    <source>
        <dbReference type="ARBA" id="ARBA00023163"/>
    </source>
</evidence>
<dbReference type="GO" id="GO:0090575">
    <property type="term" value="C:RNA polymerase II transcription regulator complex"/>
    <property type="evidence" value="ECO:0007669"/>
    <property type="project" value="TreeGrafter"/>
</dbReference>
<keyword evidence="5" id="KW-0539">Nucleus</keyword>
<feature type="compositionally biased region" description="Low complexity" evidence="6">
    <location>
        <begin position="262"/>
        <end position="290"/>
    </location>
</feature>
<proteinExistence type="predicted"/>
<dbReference type="SMART" id="SM00338">
    <property type="entry name" value="BRLZ"/>
    <property type="match status" value="1"/>
</dbReference>
<evidence type="ECO:0000256" key="6">
    <source>
        <dbReference type="SAM" id="MobiDB-lite"/>
    </source>
</evidence>
<dbReference type="CDD" id="cd14688">
    <property type="entry name" value="bZIP_YAP"/>
    <property type="match status" value="1"/>
</dbReference>
<protein>
    <submittedName>
        <fullName evidence="8">DNA-binding transcription factor yap1</fullName>
    </submittedName>
</protein>
<dbReference type="InterPro" id="IPR046347">
    <property type="entry name" value="bZIP_sf"/>
</dbReference>
<organism evidence="8 9">
    <name type="scientific">Maudiozyma exigua</name>
    <name type="common">Yeast</name>
    <name type="synonym">Kazachstania exigua</name>
    <dbReference type="NCBI Taxonomy" id="34358"/>
    <lineage>
        <taxon>Eukaryota</taxon>
        <taxon>Fungi</taxon>
        <taxon>Dikarya</taxon>
        <taxon>Ascomycota</taxon>
        <taxon>Saccharomycotina</taxon>
        <taxon>Saccharomycetes</taxon>
        <taxon>Saccharomycetales</taxon>
        <taxon>Saccharomycetaceae</taxon>
        <taxon>Maudiozyma</taxon>
    </lineage>
</organism>
<name>A0A9P6W000_MAUEX</name>
<dbReference type="PANTHER" id="PTHR40621:SF6">
    <property type="entry name" value="AP-1-LIKE TRANSCRIPTION FACTOR YAP1-RELATED"/>
    <property type="match status" value="1"/>
</dbReference>
<evidence type="ECO:0000256" key="1">
    <source>
        <dbReference type="ARBA" id="ARBA00004123"/>
    </source>
</evidence>
<evidence type="ECO:0000256" key="3">
    <source>
        <dbReference type="ARBA" id="ARBA00023015"/>
    </source>
</evidence>
<dbReference type="InterPro" id="IPR004827">
    <property type="entry name" value="bZIP"/>
</dbReference>
<dbReference type="GO" id="GO:0001228">
    <property type="term" value="F:DNA-binding transcription activator activity, RNA polymerase II-specific"/>
    <property type="evidence" value="ECO:0007669"/>
    <property type="project" value="TreeGrafter"/>
</dbReference>
<gene>
    <name evidence="8" type="primary">YAP1_1</name>
    <name evidence="8" type="ORF">C6P45_002172</name>
</gene>
<keyword evidence="9" id="KW-1185">Reference proteome</keyword>
<dbReference type="Pfam" id="PF00170">
    <property type="entry name" value="bZIP_1"/>
    <property type="match status" value="1"/>
</dbReference>
<feature type="compositionally biased region" description="Basic residues" evidence="6">
    <location>
        <begin position="24"/>
        <end position="34"/>
    </location>
</feature>